<evidence type="ECO:0000313" key="1">
    <source>
        <dbReference type="EMBL" id="OUI78688.1"/>
    </source>
</evidence>
<organism evidence="1 2">
    <name type="scientific">Commensalibacter intestini</name>
    <dbReference type="NCBI Taxonomy" id="479936"/>
    <lineage>
        <taxon>Bacteria</taxon>
        <taxon>Pseudomonadati</taxon>
        <taxon>Pseudomonadota</taxon>
        <taxon>Alphaproteobacteria</taxon>
        <taxon>Acetobacterales</taxon>
        <taxon>Acetobacteraceae</taxon>
    </lineage>
</organism>
<proteinExistence type="predicted"/>
<accession>A0A251ZVJ4</accession>
<reference evidence="2" key="1">
    <citation type="submission" date="2014-06" db="EMBL/GenBank/DDBJ databases">
        <authorList>
            <person name="Winans N.J."/>
            <person name="Newell P.D."/>
            <person name="Douglas A.E."/>
        </authorList>
    </citation>
    <scope>NUCLEOTIDE SEQUENCE [LARGE SCALE GENOMIC DNA]</scope>
    <source>
        <strain evidence="2">DmL_052</strain>
    </source>
</reference>
<keyword evidence="2" id="KW-1185">Reference proteome</keyword>
<dbReference type="EMBL" id="JOPB01000005">
    <property type="protein sequence ID" value="OUI78688.1"/>
    <property type="molecule type" value="Genomic_DNA"/>
</dbReference>
<evidence type="ECO:0000313" key="2">
    <source>
        <dbReference type="Proteomes" id="UP000194946"/>
    </source>
</evidence>
<sequence>MCENLTDLALAKELLTKLIKSSCYVINQKIPLKASTKNHVIKKQLFNLQFIHEIFIFFHINPQKSFLNNFL</sequence>
<gene>
    <name evidence="1" type="ORF">HK18_07325</name>
</gene>
<dbReference type="AlphaFoldDB" id="A0A251ZVJ4"/>
<comment type="caution">
    <text evidence="1">The sequence shown here is derived from an EMBL/GenBank/DDBJ whole genome shotgun (WGS) entry which is preliminary data.</text>
</comment>
<protein>
    <submittedName>
        <fullName evidence="1">Uncharacterized protein</fullName>
    </submittedName>
</protein>
<name>A0A251ZVJ4_9PROT</name>
<dbReference type="Proteomes" id="UP000194946">
    <property type="component" value="Unassembled WGS sequence"/>
</dbReference>